<dbReference type="EMBL" id="FNOU01000016">
    <property type="protein sequence ID" value="SDY09520.1"/>
    <property type="molecule type" value="Genomic_DNA"/>
</dbReference>
<evidence type="ECO:0000313" key="3">
    <source>
        <dbReference type="Proteomes" id="UP000199652"/>
    </source>
</evidence>
<evidence type="ECO:0000256" key="1">
    <source>
        <dbReference type="SAM" id="Phobius"/>
    </source>
</evidence>
<proteinExistence type="predicted"/>
<reference evidence="3" key="1">
    <citation type="submission" date="2016-10" db="EMBL/GenBank/DDBJ databases">
        <authorList>
            <person name="Varghese N."/>
            <person name="Submissions S."/>
        </authorList>
    </citation>
    <scope>NUCLEOTIDE SEQUENCE [LARGE SCALE GENOMIC DNA]</scope>
    <source>
        <strain evidence="3">VPI 5359</strain>
    </source>
</reference>
<name>A0A1H3H2E9_EUBBA</name>
<keyword evidence="3" id="KW-1185">Reference proteome</keyword>
<feature type="transmembrane region" description="Helical" evidence="1">
    <location>
        <begin position="12"/>
        <end position="33"/>
    </location>
</feature>
<dbReference type="AlphaFoldDB" id="A0A1H3H2E9"/>
<dbReference type="Proteomes" id="UP000199652">
    <property type="component" value="Unassembled WGS sequence"/>
</dbReference>
<feature type="transmembrane region" description="Helical" evidence="1">
    <location>
        <begin position="134"/>
        <end position="152"/>
    </location>
</feature>
<gene>
    <name evidence="2" type="ORF">SAMN04488579_11620</name>
</gene>
<protein>
    <submittedName>
        <fullName evidence="2">Uncharacterized protein</fullName>
    </submittedName>
</protein>
<dbReference type="STRING" id="1528.SAMN04488579_11620"/>
<sequence>MFPFLSPSIFWGNLGFLGLSFVILVGILPMVFYVFSSIGYQTMAKARGIEYPWLAWLPVLRLYLLGEIVGEKMVFIRWTIHYIQVIAPVLAVVSFLFLCLSWIGPILAALYLLVSYTLTYRLLRLYNNAHATTLLLLSIVLPFLLSLYPFILRHRVWTEYL</sequence>
<evidence type="ECO:0000313" key="2">
    <source>
        <dbReference type="EMBL" id="SDY09520.1"/>
    </source>
</evidence>
<keyword evidence="1" id="KW-1133">Transmembrane helix</keyword>
<dbReference type="OrthoDB" id="1924599at2"/>
<dbReference type="RefSeq" id="WP_090245899.1">
    <property type="nucleotide sequence ID" value="NZ_FNOU01000016.1"/>
</dbReference>
<feature type="transmembrane region" description="Helical" evidence="1">
    <location>
        <begin position="82"/>
        <end position="114"/>
    </location>
</feature>
<accession>A0A1H3H2E9</accession>
<organism evidence="2 3">
    <name type="scientific">Eubacterium barkeri</name>
    <name type="common">Clostridium barkeri</name>
    <dbReference type="NCBI Taxonomy" id="1528"/>
    <lineage>
        <taxon>Bacteria</taxon>
        <taxon>Bacillati</taxon>
        <taxon>Bacillota</taxon>
        <taxon>Clostridia</taxon>
        <taxon>Eubacteriales</taxon>
        <taxon>Eubacteriaceae</taxon>
        <taxon>Eubacterium</taxon>
    </lineage>
</organism>
<keyword evidence="1" id="KW-0472">Membrane</keyword>
<keyword evidence="1" id="KW-0812">Transmembrane</keyword>